<reference evidence="3" key="1">
    <citation type="submission" date="2022-01" db="UniProtKB">
        <authorList>
            <consortium name="EnsemblMetazoa"/>
        </authorList>
    </citation>
    <scope>IDENTIFICATION</scope>
</reference>
<dbReference type="CDD" id="cd02947">
    <property type="entry name" value="TRX_family"/>
    <property type="match status" value="1"/>
</dbReference>
<organism evidence="3 4">
    <name type="scientific">Cimex lectularius</name>
    <name type="common">Bed bug</name>
    <name type="synonym">Acanthia lectularia</name>
    <dbReference type="NCBI Taxonomy" id="79782"/>
    <lineage>
        <taxon>Eukaryota</taxon>
        <taxon>Metazoa</taxon>
        <taxon>Ecdysozoa</taxon>
        <taxon>Arthropoda</taxon>
        <taxon>Hexapoda</taxon>
        <taxon>Insecta</taxon>
        <taxon>Pterygota</taxon>
        <taxon>Neoptera</taxon>
        <taxon>Paraneoptera</taxon>
        <taxon>Hemiptera</taxon>
        <taxon>Heteroptera</taxon>
        <taxon>Panheteroptera</taxon>
        <taxon>Cimicomorpha</taxon>
        <taxon>Cimicidae</taxon>
        <taxon>Cimex</taxon>
    </lineage>
</organism>
<dbReference type="OrthoDB" id="2121326at2759"/>
<dbReference type="InterPro" id="IPR036249">
    <property type="entry name" value="Thioredoxin-like_sf"/>
</dbReference>
<dbReference type="RefSeq" id="XP_014240659.1">
    <property type="nucleotide sequence ID" value="XM_014385173.1"/>
</dbReference>
<dbReference type="AlphaFoldDB" id="A0A8I6R8U5"/>
<keyword evidence="1" id="KW-1015">Disulfide bond</keyword>
<protein>
    <recommendedName>
        <fullName evidence="2">Thioredoxin domain-containing protein</fullName>
    </recommendedName>
</protein>
<dbReference type="EnsemblMetazoa" id="XM_014385173.1">
    <property type="protein sequence ID" value="XP_014240659.1"/>
    <property type="gene ID" value="LOC106661640"/>
</dbReference>
<dbReference type="InterPro" id="IPR013766">
    <property type="entry name" value="Thioredoxin_domain"/>
</dbReference>
<dbReference type="OMA" id="DYEITMI"/>
<proteinExistence type="predicted"/>
<evidence type="ECO:0000259" key="2">
    <source>
        <dbReference type="PROSITE" id="PS51352"/>
    </source>
</evidence>
<dbReference type="PROSITE" id="PS51352">
    <property type="entry name" value="THIOREDOXIN_2"/>
    <property type="match status" value="1"/>
</dbReference>
<dbReference type="Gene3D" id="3.40.30.10">
    <property type="entry name" value="Glutaredoxin"/>
    <property type="match status" value="1"/>
</dbReference>
<evidence type="ECO:0000313" key="3">
    <source>
        <dbReference type="EnsemblMetazoa" id="XP_014240659.1"/>
    </source>
</evidence>
<evidence type="ECO:0000256" key="1">
    <source>
        <dbReference type="ARBA" id="ARBA00023157"/>
    </source>
</evidence>
<sequence>MDEQNITSHVQLNDLVKRAGNNLILIHFFAGWCTSCTNIAPKVDAIAGDIDNFTILKVNVEQCPGIVEAYEITQLPTFVFVKNKLILRTLRGNEYNVLKETAINIAKKHSVQK</sequence>
<dbReference type="InterPro" id="IPR017937">
    <property type="entry name" value="Thioredoxin_CS"/>
</dbReference>
<evidence type="ECO:0000313" key="4">
    <source>
        <dbReference type="Proteomes" id="UP000494040"/>
    </source>
</evidence>
<dbReference type="KEGG" id="clec:106661640"/>
<dbReference type="Pfam" id="PF00085">
    <property type="entry name" value="Thioredoxin"/>
    <property type="match status" value="1"/>
</dbReference>
<dbReference type="Proteomes" id="UP000494040">
    <property type="component" value="Unassembled WGS sequence"/>
</dbReference>
<feature type="domain" description="Thioredoxin" evidence="2">
    <location>
        <begin position="1"/>
        <end position="108"/>
    </location>
</feature>
<name>A0A8I6R8U5_CIMLE</name>
<dbReference type="SUPFAM" id="SSF52833">
    <property type="entry name" value="Thioredoxin-like"/>
    <property type="match status" value="1"/>
</dbReference>
<dbReference type="GeneID" id="106661640"/>
<dbReference type="PROSITE" id="PS00194">
    <property type="entry name" value="THIOREDOXIN_1"/>
    <property type="match status" value="1"/>
</dbReference>
<dbReference type="PANTHER" id="PTHR46115">
    <property type="entry name" value="THIOREDOXIN-LIKE PROTEIN 1"/>
    <property type="match status" value="1"/>
</dbReference>
<keyword evidence="4" id="KW-1185">Reference proteome</keyword>
<accession>A0A8I6R8U5</accession>